<proteinExistence type="predicted"/>
<reference evidence="3" key="1">
    <citation type="journal article" date="2019" name="Int. J. Syst. Evol. Microbiol.">
        <title>The Global Catalogue of Microorganisms (GCM) 10K type strain sequencing project: providing services to taxonomists for standard genome sequencing and annotation.</title>
        <authorList>
            <consortium name="The Broad Institute Genomics Platform"/>
            <consortium name="The Broad Institute Genome Sequencing Center for Infectious Disease"/>
            <person name="Wu L."/>
            <person name="Ma J."/>
        </authorList>
    </citation>
    <scope>NUCLEOTIDE SEQUENCE [LARGE SCALE GENOMIC DNA]</scope>
    <source>
        <strain evidence="3">TBRC 5832</strain>
    </source>
</reference>
<keyword evidence="1" id="KW-0812">Transmembrane</keyword>
<evidence type="ECO:0000313" key="2">
    <source>
        <dbReference type="EMBL" id="MFC4066757.1"/>
    </source>
</evidence>
<dbReference type="Proteomes" id="UP001595867">
    <property type="component" value="Unassembled WGS sequence"/>
</dbReference>
<protein>
    <recommendedName>
        <fullName evidence="4">DUF3307 domain-containing protein</fullName>
    </recommendedName>
</protein>
<organism evidence="2 3">
    <name type="scientific">Actinoplanes subglobosus</name>
    <dbReference type="NCBI Taxonomy" id="1547892"/>
    <lineage>
        <taxon>Bacteria</taxon>
        <taxon>Bacillati</taxon>
        <taxon>Actinomycetota</taxon>
        <taxon>Actinomycetes</taxon>
        <taxon>Micromonosporales</taxon>
        <taxon>Micromonosporaceae</taxon>
        <taxon>Actinoplanes</taxon>
    </lineage>
</organism>
<comment type="caution">
    <text evidence="2">The sequence shown here is derived from an EMBL/GenBank/DDBJ whole genome shotgun (WGS) entry which is preliminary data.</text>
</comment>
<keyword evidence="1" id="KW-1133">Transmembrane helix</keyword>
<feature type="transmembrane region" description="Helical" evidence="1">
    <location>
        <begin position="154"/>
        <end position="171"/>
    </location>
</feature>
<keyword evidence="3" id="KW-1185">Reference proteome</keyword>
<keyword evidence="1" id="KW-0472">Membrane</keyword>
<dbReference type="RefSeq" id="WP_378067730.1">
    <property type="nucleotide sequence ID" value="NZ_JBHSBL010000016.1"/>
</dbReference>
<sequence>MTFEPSTTTAAVTAAAYVGLLAGHWIGDYPAQRDADAIGKAHPTHELLAAGTPWHHGWSHLARHVASYLACQATALALIALVAPLTWPGVWTALLISGSTHAVIDRRWLVAAIVRLKRAGHWPEAPAYIDQALHHGALLLAAVGAARVTTMTDAGYPTLVGAALIVWAMVWERHNARIAIASRPAVTAPVRTVRFR</sequence>
<evidence type="ECO:0000313" key="3">
    <source>
        <dbReference type="Proteomes" id="UP001595867"/>
    </source>
</evidence>
<evidence type="ECO:0000256" key="1">
    <source>
        <dbReference type="SAM" id="Phobius"/>
    </source>
</evidence>
<accession>A0ABV8IR91</accession>
<gene>
    <name evidence="2" type="ORF">ACFO0C_17605</name>
</gene>
<evidence type="ECO:0008006" key="4">
    <source>
        <dbReference type="Google" id="ProtNLM"/>
    </source>
</evidence>
<feature type="transmembrane region" description="Helical" evidence="1">
    <location>
        <begin position="65"/>
        <end position="87"/>
    </location>
</feature>
<dbReference type="EMBL" id="JBHSBL010000016">
    <property type="protein sequence ID" value="MFC4066757.1"/>
    <property type="molecule type" value="Genomic_DNA"/>
</dbReference>
<name>A0ABV8IR91_9ACTN</name>